<gene>
    <name evidence="10" type="ORF">SAMN04488695_104193</name>
</gene>
<evidence type="ECO:0000256" key="1">
    <source>
        <dbReference type="ARBA" id="ARBA00007401"/>
    </source>
</evidence>
<dbReference type="InterPro" id="IPR013783">
    <property type="entry name" value="Ig-like_fold"/>
</dbReference>
<dbReference type="FunFam" id="3.20.20.80:FF:000080">
    <property type="entry name" value="Beta-glucuronidase UidA"/>
    <property type="match status" value="1"/>
</dbReference>
<dbReference type="PANTHER" id="PTHR10066:SF67">
    <property type="entry name" value="BETA-GLUCURONIDASE"/>
    <property type="match status" value="1"/>
</dbReference>
<dbReference type="Proteomes" id="UP000181899">
    <property type="component" value="Unassembled WGS sequence"/>
</dbReference>
<evidence type="ECO:0000259" key="9">
    <source>
        <dbReference type="Pfam" id="PF02837"/>
    </source>
</evidence>
<dbReference type="PRINTS" id="PR00132">
    <property type="entry name" value="GLHYDRLASE2"/>
</dbReference>
<accession>A0A1I5BFS6</accession>
<dbReference type="Gene3D" id="2.60.120.260">
    <property type="entry name" value="Galactose-binding domain-like"/>
    <property type="match status" value="1"/>
</dbReference>
<keyword evidence="4 6" id="KW-0378">Hydrolase</keyword>
<dbReference type="InterPro" id="IPR006101">
    <property type="entry name" value="Glyco_hydro_2"/>
</dbReference>
<name>A0A1I5BFS6_9CLOT</name>
<dbReference type="EMBL" id="FOVK01000004">
    <property type="protein sequence ID" value="SFN73564.1"/>
    <property type="molecule type" value="Genomic_DNA"/>
</dbReference>
<dbReference type="AlphaFoldDB" id="A0A1I5BFS6"/>
<dbReference type="InterPro" id="IPR023230">
    <property type="entry name" value="Glyco_hydro_2_CS"/>
</dbReference>
<keyword evidence="5 6" id="KW-0326">Glycosidase</keyword>
<evidence type="ECO:0000259" key="7">
    <source>
        <dbReference type="Pfam" id="PF00703"/>
    </source>
</evidence>
<evidence type="ECO:0000256" key="3">
    <source>
        <dbReference type="ARBA" id="ARBA00016205"/>
    </source>
</evidence>
<dbReference type="SUPFAM" id="SSF49303">
    <property type="entry name" value="beta-Galactosidase/glucuronidase domain"/>
    <property type="match status" value="1"/>
</dbReference>
<feature type="domain" description="Glycoside hydrolase family 2 catalytic" evidence="8">
    <location>
        <begin position="266"/>
        <end position="582"/>
    </location>
</feature>
<dbReference type="NCBIfam" id="NF007538">
    <property type="entry name" value="PRK10150.1"/>
    <property type="match status" value="1"/>
</dbReference>
<dbReference type="InterPro" id="IPR006102">
    <property type="entry name" value="Ig-like_GH2"/>
</dbReference>
<evidence type="ECO:0000256" key="5">
    <source>
        <dbReference type="ARBA" id="ARBA00023295"/>
    </source>
</evidence>
<dbReference type="InterPro" id="IPR006104">
    <property type="entry name" value="Glyco_hydro_2_N"/>
</dbReference>
<evidence type="ECO:0000256" key="6">
    <source>
        <dbReference type="RuleBase" id="RU361154"/>
    </source>
</evidence>
<reference evidence="10 11" key="1">
    <citation type="submission" date="2016-10" db="EMBL/GenBank/DDBJ databases">
        <authorList>
            <person name="de Groot N.N."/>
        </authorList>
    </citation>
    <scope>NUCLEOTIDE SEQUENCE [LARGE SCALE GENOMIC DNA]</scope>
    <source>
        <strain evidence="10 11">ML2</strain>
    </source>
</reference>
<dbReference type="InterPro" id="IPR017853">
    <property type="entry name" value="GH"/>
</dbReference>
<evidence type="ECO:0000313" key="11">
    <source>
        <dbReference type="Proteomes" id="UP000181899"/>
    </source>
</evidence>
<dbReference type="GO" id="GO:0019391">
    <property type="term" value="P:glucuronoside catabolic process"/>
    <property type="evidence" value="ECO:0007669"/>
    <property type="project" value="TreeGrafter"/>
</dbReference>
<dbReference type="GO" id="GO:0005975">
    <property type="term" value="P:carbohydrate metabolic process"/>
    <property type="evidence" value="ECO:0007669"/>
    <property type="project" value="InterPro"/>
</dbReference>
<evidence type="ECO:0000259" key="8">
    <source>
        <dbReference type="Pfam" id="PF02836"/>
    </source>
</evidence>
<dbReference type="RefSeq" id="WP_074911931.1">
    <property type="nucleotide sequence ID" value="NZ_FOVK01000004.1"/>
</dbReference>
<sequence>MLYPISTPTRTLMDLSGIWRFSLEENHDPKSPLSHGEVMAVPGSFNEQGVLRKIRNHVGSVWYEKDFEIFHKLLSERLVLRFGSATHYAKVYVNGKLVTEHKGGFMPFEAEINEYLVSGKNRVTVEVNNILDYSTLPVGNYKEENGVKKNQPNFDFFNYAGLHRPVKIYSTPKSYVEDLSITYDVEEAHAVVHFSETVKGDFDKVRFLVRDENQKVVYDGYEKDALIHHVILWEPLKAYLYEVEVHVEKNSEVVDIYTESFGIRTVEVKNNQFLINDKPFYFKGFGKHEDFFVNGRGLNEALNVTDLNLMKWLGANSFRTAHYPYSEEMMRLCDRQGIVVIDETPAVGLMHGFNFALFGGDGDKKKTFEVMNTREAHEQVLRELVARDKNLACVVMWSVANEATTIEEGAEEYFAPLIKLTKELDPQKRPVTQVLIMMSMPHNDVVSKHLDVICLNRYYGWYVNTGELEEAKTALRNELLEWKRAYPNTPVMFTEYGADTVAGFHAVDDIPFTEEYQVRYLQANHEVFDEFDHVIGEQMWNFADFETSVGIIRVQGNKKGLFTRQRHPKMAAHSVRDRWMSIPDFGYKNR</sequence>
<dbReference type="GO" id="GO:0004566">
    <property type="term" value="F:beta-glucuronidase activity"/>
    <property type="evidence" value="ECO:0007669"/>
    <property type="project" value="UniProtKB-EC"/>
</dbReference>
<dbReference type="SUPFAM" id="SSF51445">
    <property type="entry name" value="(Trans)glycosidases"/>
    <property type="match status" value="1"/>
</dbReference>
<dbReference type="Pfam" id="PF02837">
    <property type="entry name" value="Glyco_hydro_2_N"/>
    <property type="match status" value="1"/>
</dbReference>
<dbReference type="OrthoDB" id="9762066at2"/>
<dbReference type="Pfam" id="PF00703">
    <property type="entry name" value="Glyco_hydro_2"/>
    <property type="match status" value="1"/>
</dbReference>
<dbReference type="InterPro" id="IPR036156">
    <property type="entry name" value="Beta-gal/glucu_dom_sf"/>
</dbReference>
<comment type="similarity">
    <text evidence="1 6">Belongs to the glycosyl hydrolase 2 family.</text>
</comment>
<dbReference type="GO" id="GO:0030246">
    <property type="term" value="F:carbohydrate binding"/>
    <property type="evidence" value="ECO:0007669"/>
    <property type="project" value="TreeGrafter"/>
</dbReference>
<dbReference type="Pfam" id="PF02836">
    <property type="entry name" value="Glyco_hydro_2_C"/>
    <property type="match status" value="1"/>
</dbReference>
<dbReference type="Gene3D" id="2.60.40.10">
    <property type="entry name" value="Immunoglobulins"/>
    <property type="match status" value="1"/>
</dbReference>
<dbReference type="PANTHER" id="PTHR10066">
    <property type="entry name" value="BETA-GLUCURONIDASE"/>
    <property type="match status" value="1"/>
</dbReference>
<proteinExistence type="inferred from homology"/>
<evidence type="ECO:0000313" key="10">
    <source>
        <dbReference type="EMBL" id="SFN73564.1"/>
    </source>
</evidence>
<feature type="domain" description="Glycoside hydrolase family 2 immunoglobulin-like beta-sandwich" evidence="7">
    <location>
        <begin position="203"/>
        <end position="264"/>
    </location>
</feature>
<dbReference type="Gene3D" id="3.20.20.80">
    <property type="entry name" value="Glycosidases"/>
    <property type="match status" value="1"/>
</dbReference>
<protein>
    <recommendedName>
        <fullName evidence="3">Beta-glucuronidase</fullName>
        <ecNumber evidence="2">3.2.1.31</ecNumber>
    </recommendedName>
</protein>
<dbReference type="InterPro" id="IPR008979">
    <property type="entry name" value="Galactose-bd-like_sf"/>
</dbReference>
<evidence type="ECO:0000256" key="2">
    <source>
        <dbReference type="ARBA" id="ARBA00012761"/>
    </source>
</evidence>
<organism evidence="10 11">
    <name type="scientific">Proteiniclasticum ruminis</name>
    <dbReference type="NCBI Taxonomy" id="398199"/>
    <lineage>
        <taxon>Bacteria</taxon>
        <taxon>Bacillati</taxon>
        <taxon>Bacillota</taxon>
        <taxon>Clostridia</taxon>
        <taxon>Eubacteriales</taxon>
        <taxon>Clostridiaceae</taxon>
        <taxon>Proteiniclasticum</taxon>
    </lineage>
</organism>
<dbReference type="SUPFAM" id="SSF49785">
    <property type="entry name" value="Galactose-binding domain-like"/>
    <property type="match status" value="1"/>
</dbReference>
<dbReference type="InterPro" id="IPR006103">
    <property type="entry name" value="Glyco_hydro_2_cat"/>
</dbReference>
<dbReference type="EC" id="3.2.1.31" evidence="2"/>
<dbReference type="PROSITE" id="PS00719">
    <property type="entry name" value="GLYCOSYL_HYDROL_F2_1"/>
    <property type="match status" value="1"/>
</dbReference>
<feature type="domain" description="Glycosyl hydrolases family 2 sugar binding" evidence="9">
    <location>
        <begin position="14"/>
        <end position="172"/>
    </location>
</feature>
<evidence type="ECO:0000256" key="4">
    <source>
        <dbReference type="ARBA" id="ARBA00022801"/>
    </source>
</evidence>
<keyword evidence="11" id="KW-1185">Reference proteome</keyword>